<evidence type="ECO:0000313" key="2">
    <source>
        <dbReference type="Proteomes" id="UP000290407"/>
    </source>
</evidence>
<dbReference type="AlphaFoldDB" id="A0A4Q2UIA7"/>
<name>A0A4Q2UIA7_9BACT</name>
<accession>A0A4Q2UIA7</accession>
<dbReference type="RefSeq" id="WP_129606612.1">
    <property type="nucleotide sequence ID" value="NZ_SBLB01000014.1"/>
</dbReference>
<proteinExistence type="predicted"/>
<dbReference type="Proteomes" id="UP000290407">
    <property type="component" value="Unassembled WGS sequence"/>
</dbReference>
<gene>
    <name evidence="1" type="ORF">EQG79_29320</name>
</gene>
<dbReference type="EMBL" id="SBLB01000014">
    <property type="protein sequence ID" value="RYC66479.1"/>
    <property type="molecule type" value="Genomic_DNA"/>
</dbReference>
<reference evidence="1 2" key="1">
    <citation type="submission" date="2019-01" db="EMBL/GenBank/DDBJ databases">
        <title>Spirosoma flava sp. nov., a propanil-degrading bacterium isolated from herbicide-contaminated soil.</title>
        <authorList>
            <person name="Zhang L."/>
            <person name="Jiang J.-D."/>
        </authorList>
    </citation>
    <scope>NUCLEOTIDE SEQUENCE [LARGE SCALE GENOMIC DNA]</scope>
    <source>
        <strain evidence="1 2">TY50</strain>
    </source>
</reference>
<dbReference type="PROSITE" id="PS51257">
    <property type="entry name" value="PROKAR_LIPOPROTEIN"/>
    <property type="match status" value="1"/>
</dbReference>
<dbReference type="Pfam" id="PF20113">
    <property type="entry name" value="DUF6503"/>
    <property type="match status" value="1"/>
</dbReference>
<organism evidence="1 2">
    <name type="scientific">Spirosoma sordidisoli</name>
    <dbReference type="NCBI Taxonomy" id="2502893"/>
    <lineage>
        <taxon>Bacteria</taxon>
        <taxon>Pseudomonadati</taxon>
        <taxon>Bacteroidota</taxon>
        <taxon>Cytophagia</taxon>
        <taxon>Cytophagales</taxon>
        <taxon>Cytophagaceae</taxon>
        <taxon>Spirosoma</taxon>
    </lineage>
</organism>
<evidence type="ECO:0008006" key="3">
    <source>
        <dbReference type="Google" id="ProtNLM"/>
    </source>
</evidence>
<evidence type="ECO:0000313" key="1">
    <source>
        <dbReference type="EMBL" id="RYC66479.1"/>
    </source>
</evidence>
<comment type="caution">
    <text evidence="1">The sequence shown here is derived from an EMBL/GenBank/DDBJ whole genome shotgun (WGS) entry which is preliminary data.</text>
</comment>
<protein>
    <recommendedName>
        <fullName evidence="3">Deoxyribose-phosphate aldolase</fullName>
    </recommendedName>
</protein>
<sequence>MLKHLHLFSPLSLLFIVSACQPPDQAQELVKEAIEAHGGAAYNNKRIEFDFRTYHLALEHQDGQFSYQRTYRDSTGNRLVETLTNNGFVRTLNGKRQTLDSAQTRRYSQAVNSVAYFVLLPAKLSDPAVLADYVGESQIDGQPYHKVRVRFRAEGGGTDYQDTFFYWFNQQTHTMDYLAYSEGGPRFRKAINPQVVGGIRFQDYINYKGENNDTTSVGTYDRRYQARQLTELSRIEQKNIRVVPLP</sequence>
<dbReference type="InterPro" id="IPR045444">
    <property type="entry name" value="DUF6503"/>
</dbReference>
<keyword evidence="2" id="KW-1185">Reference proteome</keyword>